<name>A0A229RUD9_9PSEU</name>
<organism evidence="1 2">
    <name type="scientific">Amycolatopsis thailandensis</name>
    <dbReference type="NCBI Taxonomy" id="589330"/>
    <lineage>
        <taxon>Bacteria</taxon>
        <taxon>Bacillati</taxon>
        <taxon>Actinomycetota</taxon>
        <taxon>Actinomycetes</taxon>
        <taxon>Pseudonocardiales</taxon>
        <taxon>Pseudonocardiaceae</taxon>
        <taxon>Amycolatopsis</taxon>
    </lineage>
</organism>
<dbReference type="Proteomes" id="UP000215223">
    <property type="component" value="Unassembled WGS sequence"/>
</dbReference>
<evidence type="ECO:0000313" key="1">
    <source>
        <dbReference type="EMBL" id="OXM50307.1"/>
    </source>
</evidence>
<reference evidence="1 2" key="1">
    <citation type="submission" date="2017-07" db="EMBL/GenBank/DDBJ databases">
        <title>Amycolatopsis thailandensis Genome sequencing and assembly.</title>
        <authorList>
            <person name="Kaur N."/>
            <person name="Mayilraj S."/>
        </authorList>
    </citation>
    <scope>NUCLEOTIDE SEQUENCE [LARGE SCALE GENOMIC DNA]</scope>
    <source>
        <strain evidence="1 2">JCM 16380</strain>
    </source>
</reference>
<keyword evidence="2" id="KW-1185">Reference proteome</keyword>
<proteinExistence type="predicted"/>
<comment type="caution">
    <text evidence="1">The sequence shown here is derived from an EMBL/GenBank/DDBJ whole genome shotgun (WGS) entry which is preliminary data.</text>
</comment>
<protein>
    <recommendedName>
        <fullName evidence="3">DUF3558 domain-containing protein</fullName>
    </recommendedName>
</protein>
<dbReference type="AlphaFoldDB" id="A0A229RUD9"/>
<accession>A0A229RUD9</accession>
<gene>
    <name evidence="1" type="ORF">CFP71_28155</name>
</gene>
<dbReference type="InterPro" id="IPR024520">
    <property type="entry name" value="DUF3558"/>
</dbReference>
<dbReference type="Pfam" id="PF12079">
    <property type="entry name" value="DUF3558"/>
    <property type="match status" value="1"/>
</dbReference>
<evidence type="ECO:0008006" key="3">
    <source>
        <dbReference type="Google" id="ProtNLM"/>
    </source>
</evidence>
<dbReference type="EMBL" id="NMQT01000102">
    <property type="protein sequence ID" value="OXM50307.1"/>
    <property type="molecule type" value="Genomic_DNA"/>
</dbReference>
<evidence type="ECO:0000313" key="2">
    <source>
        <dbReference type="Proteomes" id="UP000215223"/>
    </source>
</evidence>
<sequence>MTRTIGATTQAPPYAGAPVVRAPLPVTVVAGDPCTTALTPGQVRQMLGVEVRGRLGPEETPGPTCWWGNPVTARMIRVAFGTKDRWGVSAAYPSPAPGRGWVWRELEVGGFPAVAATRDPAWQCTVIVGLADDVAVEVSRVGWPEDSQDVCLAAERAAGLVVATLVKRARR</sequence>